<dbReference type="GO" id="GO:0005829">
    <property type="term" value="C:cytosol"/>
    <property type="evidence" value="ECO:0007669"/>
    <property type="project" value="TreeGrafter"/>
</dbReference>
<proteinExistence type="inferred from homology"/>
<dbReference type="Pfam" id="PF10075">
    <property type="entry name" value="CSN8_PSD8_EIF3K"/>
    <property type="match status" value="1"/>
</dbReference>
<gene>
    <name evidence="7" type="ORF">AFUS01_LOCUS42984</name>
</gene>
<evidence type="ECO:0000313" key="7">
    <source>
        <dbReference type="EMBL" id="CAG7833349.1"/>
    </source>
</evidence>
<dbReference type="AlphaFoldDB" id="A0A8J2LHQ8"/>
<feature type="domain" description="PCI" evidence="6">
    <location>
        <begin position="139"/>
        <end position="311"/>
    </location>
</feature>
<dbReference type="GO" id="GO:0008541">
    <property type="term" value="C:proteasome regulatory particle, lid subcomplex"/>
    <property type="evidence" value="ECO:0007669"/>
    <property type="project" value="TreeGrafter"/>
</dbReference>
<protein>
    <recommendedName>
        <fullName evidence="2">26S proteasome non-ATPase regulatory subunit 8</fullName>
    </recommendedName>
    <alternativeName>
        <fullName evidence="5">26S proteasome regulatory subunit RPN12</fullName>
    </alternativeName>
</protein>
<comment type="caution">
    <text evidence="7">The sequence shown here is derived from an EMBL/GenBank/DDBJ whole genome shotgun (WGS) entry which is preliminary data.</text>
</comment>
<dbReference type="EMBL" id="CAJVCH010569848">
    <property type="protein sequence ID" value="CAG7833349.1"/>
    <property type="molecule type" value="Genomic_DNA"/>
</dbReference>
<dbReference type="GO" id="GO:0043161">
    <property type="term" value="P:proteasome-mediated ubiquitin-dependent protein catabolic process"/>
    <property type="evidence" value="ECO:0007669"/>
    <property type="project" value="TreeGrafter"/>
</dbReference>
<evidence type="ECO:0000256" key="4">
    <source>
        <dbReference type="ARBA" id="ARBA00062283"/>
    </source>
</evidence>
<evidence type="ECO:0000259" key="6">
    <source>
        <dbReference type="PROSITE" id="PS50250"/>
    </source>
</evidence>
<evidence type="ECO:0000256" key="2">
    <source>
        <dbReference type="ARBA" id="ARBA00014939"/>
    </source>
</evidence>
<keyword evidence="3" id="KW-0647">Proteasome</keyword>
<dbReference type="PROSITE" id="PS50250">
    <property type="entry name" value="PCI"/>
    <property type="match status" value="1"/>
</dbReference>
<comment type="subunit">
    <text evidence="4">Component of the 19S proteasome regulatory particle complex. The 26S proteasome consists of a 20S core particle (CP) and two 19S regulatory subunits (RP). The regulatory particle is made of a lid composed of 9 subunits including PSMD8, a base containing 6 ATPases and few additional components. Interacts with DDI2. Interacts with TASOR.</text>
</comment>
<evidence type="ECO:0000256" key="5">
    <source>
        <dbReference type="ARBA" id="ARBA00078986"/>
    </source>
</evidence>
<dbReference type="InterPro" id="IPR033464">
    <property type="entry name" value="CSN8_PSD8_EIF3K"/>
</dbReference>
<organism evidence="7 8">
    <name type="scientific">Allacma fusca</name>
    <dbReference type="NCBI Taxonomy" id="39272"/>
    <lineage>
        <taxon>Eukaryota</taxon>
        <taxon>Metazoa</taxon>
        <taxon>Ecdysozoa</taxon>
        <taxon>Arthropoda</taxon>
        <taxon>Hexapoda</taxon>
        <taxon>Collembola</taxon>
        <taxon>Symphypleona</taxon>
        <taxon>Sminthuridae</taxon>
        <taxon>Allacma</taxon>
    </lineage>
</organism>
<evidence type="ECO:0000313" key="8">
    <source>
        <dbReference type="Proteomes" id="UP000708208"/>
    </source>
</evidence>
<evidence type="ECO:0000256" key="1">
    <source>
        <dbReference type="ARBA" id="ARBA00009627"/>
    </source>
</evidence>
<evidence type="ECO:0000256" key="3">
    <source>
        <dbReference type="ARBA" id="ARBA00022942"/>
    </source>
</evidence>
<comment type="similarity">
    <text evidence="1">Belongs to the proteasome subunit S14 family.</text>
</comment>
<dbReference type="InterPro" id="IPR000717">
    <property type="entry name" value="PCI_dom"/>
</dbReference>
<dbReference type="PANTHER" id="PTHR12387:SF0">
    <property type="entry name" value="26S PROTEASOME NON-ATPASE REGULATORY SUBUNIT 8"/>
    <property type="match status" value="1"/>
</dbReference>
<dbReference type="Proteomes" id="UP000708208">
    <property type="component" value="Unassembled WGS sequence"/>
</dbReference>
<dbReference type="FunFam" id="1.25.40.990:FF:000001">
    <property type="entry name" value="26S proteasome non-ATPase regulatory subunit"/>
    <property type="match status" value="1"/>
</dbReference>
<name>A0A8J2LHQ8_9HEXA</name>
<dbReference type="PANTHER" id="PTHR12387">
    <property type="entry name" value="26S PROTEASOME NON-ATPASE REGULATORY SUBUNIT 8"/>
    <property type="match status" value="1"/>
</dbReference>
<keyword evidence="8" id="KW-1185">Reference proteome</keyword>
<sequence length="325" mass="38064">MHTNGEWTCCVYATLQLLSNVRQQRRDKIRVRIISKLLISGRRFEKKKRKFTRSIRFIMPDSPFQKAVLLRQQLVKDWNRGHNPNLDKCEDSLNNLKVVLTSLKFLPGTSKESSKDELLLAREVLEIGAFCSIARKDIPSFERYMAQLKCYYLDFKNFLADSVFKNELLGLNLLCLLSQNRVAEFHTELELFSYPDVQILDNVYIHKAVSLEQNIMEGRYRQVFIAKNTAPSERYNYFIDILVNTIRDEIACCVEKSYHRLNEKASMAILNLKPAELKTYAANRGWTEKNGFYHFAIEKKHDDLIPSRDLAKDEMEYAKELEMIV</sequence>
<dbReference type="InterPro" id="IPR006746">
    <property type="entry name" value="26S_Psome_Rpn12"/>
</dbReference>
<dbReference type="GO" id="GO:0005634">
    <property type="term" value="C:nucleus"/>
    <property type="evidence" value="ECO:0007669"/>
    <property type="project" value="TreeGrafter"/>
</dbReference>
<accession>A0A8J2LHQ8</accession>
<reference evidence="7" key="1">
    <citation type="submission" date="2021-06" db="EMBL/GenBank/DDBJ databases">
        <authorList>
            <person name="Hodson N. C."/>
            <person name="Mongue J. A."/>
            <person name="Jaron S. K."/>
        </authorList>
    </citation>
    <scope>NUCLEOTIDE SEQUENCE</scope>
</reference>
<dbReference type="OrthoDB" id="409122at2759"/>